<dbReference type="PANTHER" id="PTHR10584:SF166">
    <property type="entry name" value="RIBOKINASE"/>
    <property type="match status" value="1"/>
</dbReference>
<evidence type="ECO:0000259" key="3">
    <source>
        <dbReference type="Pfam" id="PF00294"/>
    </source>
</evidence>
<proteinExistence type="predicted"/>
<dbReference type="PROSITE" id="PS00584">
    <property type="entry name" value="PFKB_KINASES_2"/>
    <property type="match status" value="1"/>
</dbReference>
<reference evidence="4 5" key="1">
    <citation type="submission" date="2017-12" db="EMBL/GenBank/DDBJ databases">
        <title>Anaerobic carbon monoxide metabolism by Pleomorphomonas carboxyditropha sp. nov., a new mesophilic hydrogenogenic carboxidotroph.</title>
        <authorList>
            <person name="Esquivel-Elizondo S."/>
            <person name="Krajmalnik-Brown R."/>
        </authorList>
    </citation>
    <scope>NUCLEOTIDE SEQUENCE [LARGE SCALE GENOMIC DNA]</scope>
    <source>
        <strain evidence="4 5">R5-392</strain>
    </source>
</reference>
<sequence length="304" mass="31992">MKPIAVIGNVNVDLILGPAAPWPQPGTEIIVDHDELRVGGCAGNSALALKALGVPFTLAASIGSDRFGAWLAEEFGDQSKRWRVHAENTTISVGITHPDGERTFFTTLGHLPHYGAADVLATLDGDAHRDGYALFAGPFLMPRLADEYDQLYDWADRFGIRVALDTGWPPAGWTPEVIAAAKGWLARSAIALFNEVETTSITGREDVRDAARAMLDLMPKGAIAVVKRGPHGALAASDAGLVEVGAPKIRVIDTIGAGDVFNAGFLAALAAGKSLEESLAAGTATASLAVSTYPRRYAPPESRS</sequence>
<evidence type="ECO:0000256" key="2">
    <source>
        <dbReference type="ARBA" id="ARBA00022777"/>
    </source>
</evidence>
<keyword evidence="2 4" id="KW-0418">Kinase</keyword>
<keyword evidence="1" id="KW-0808">Transferase</keyword>
<organism evidence="4 5">
    <name type="scientific">Pleomorphomonas diazotrophica</name>
    <dbReference type="NCBI Taxonomy" id="1166257"/>
    <lineage>
        <taxon>Bacteria</taxon>
        <taxon>Pseudomonadati</taxon>
        <taxon>Pseudomonadota</taxon>
        <taxon>Alphaproteobacteria</taxon>
        <taxon>Hyphomicrobiales</taxon>
        <taxon>Pleomorphomonadaceae</taxon>
        <taxon>Pleomorphomonas</taxon>
    </lineage>
</organism>
<accession>A0A1I4QPF5</accession>
<dbReference type="EMBL" id="PJNW01000002">
    <property type="protein sequence ID" value="PKR90512.1"/>
    <property type="molecule type" value="Genomic_DNA"/>
</dbReference>
<dbReference type="SUPFAM" id="SSF53613">
    <property type="entry name" value="Ribokinase-like"/>
    <property type="match status" value="1"/>
</dbReference>
<dbReference type="InterPro" id="IPR029056">
    <property type="entry name" value="Ribokinase-like"/>
</dbReference>
<dbReference type="InterPro" id="IPR002173">
    <property type="entry name" value="Carboh/pur_kinase_PfkB_CS"/>
</dbReference>
<dbReference type="Gene3D" id="3.40.1190.20">
    <property type="match status" value="1"/>
</dbReference>
<dbReference type="OrthoDB" id="9813569at2"/>
<keyword evidence="5" id="KW-1185">Reference proteome</keyword>
<dbReference type="GO" id="GO:0005829">
    <property type="term" value="C:cytosol"/>
    <property type="evidence" value="ECO:0007669"/>
    <property type="project" value="TreeGrafter"/>
</dbReference>
<dbReference type="Proteomes" id="UP000233491">
    <property type="component" value="Unassembled WGS sequence"/>
</dbReference>
<gene>
    <name evidence="4" type="ORF">CXZ10_03850</name>
</gene>
<feature type="domain" description="Carbohydrate kinase PfkB" evidence="3">
    <location>
        <begin position="2"/>
        <end position="292"/>
    </location>
</feature>
<evidence type="ECO:0000313" key="5">
    <source>
        <dbReference type="Proteomes" id="UP000233491"/>
    </source>
</evidence>
<comment type="caution">
    <text evidence="4">The sequence shown here is derived from an EMBL/GenBank/DDBJ whole genome shotgun (WGS) entry which is preliminary data.</text>
</comment>
<dbReference type="Pfam" id="PF00294">
    <property type="entry name" value="PfkB"/>
    <property type="match status" value="1"/>
</dbReference>
<dbReference type="PANTHER" id="PTHR10584">
    <property type="entry name" value="SUGAR KINASE"/>
    <property type="match status" value="1"/>
</dbReference>
<dbReference type="InterPro" id="IPR011611">
    <property type="entry name" value="PfkB_dom"/>
</dbReference>
<name>A0A1I4QPF5_9HYPH</name>
<evidence type="ECO:0000256" key="1">
    <source>
        <dbReference type="ARBA" id="ARBA00022679"/>
    </source>
</evidence>
<dbReference type="RefSeq" id="WP_101287605.1">
    <property type="nucleotide sequence ID" value="NZ_FOUQ01000001.1"/>
</dbReference>
<evidence type="ECO:0000313" key="4">
    <source>
        <dbReference type="EMBL" id="PKR90512.1"/>
    </source>
</evidence>
<protein>
    <submittedName>
        <fullName evidence="4">Carbohydrate kinase</fullName>
    </submittedName>
</protein>
<dbReference type="GO" id="GO:0016301">
    <property type="term" value="F:kinase activity"/>
    <property type="evidence" value="ECO:0007669"/>
    <property type="project" value="UniProtKB-KW"/>
</dbReference>
<dbReference type="AlphaFoldDB" id="A0A1I4QPF5"/>